<proteinExistence type="predicted"/>
<name>A0A5J5C0R7_9ASTE</name>
<evidence type="ECO:0000256" key="2">
    <source>
        <dbReference type="SAM" id="Phobius"/>
    </source>
</evidence>
<dbReference type="Proteomes" id="UP000325577">
    <property type="component" value="Linkage Group LG0"/>
</dbReference>
<keyword evidence="2" id="KW-0812">Transmembrane</keyword>
<protein>
    <submittedName>
        <fullName evidence="3">Uncharacterized protein</fullName>
    </submittedName>
</protein>
<reference evidence="3 4" key="1">
    <citation type="submission" date="2019-09" db="EMBL/GenBank/DDBJ databases">
        <title>A chromosome-level genome assembly of the Chinese tupelo Nyssa sinensis.</title>
        <authorList>
            <person name="Yang X."/>
            <person name="Kang M."/>
            <person name="Yang Y."/>
            <person name="Xiong H."/>
            <person name="Wang M."/>
            <person name="Zhang Z."/>
            <person name="Wang Z."/>
            <person name="Wu H."/>
            <person name="Ma T."/>
            <person name="Liu J."/>
            <person name="Xi Z."/>
        </authorList>
    </citation>
    <scope>NUCLEOTIDE SEQUENCE [LARGE SCALE GENOMIC DNA]</scope>
    <source>
        <strain evidence="3">J267</strain>
        <tissue evidence="3">Leaf</tissue>
    </source>
</reference>
<organism evidence="3 4">
    <name type="scientific">Nyssa sinensis</name>
    <dbReference type="NCBI Taxonomy" id="561372"/>
    <lineage>
        <taxon>Eukaryota</taxon>
        <taxon>Viridiplantae</taxon>
        <taxon>Streptophyta</taxon>
        <taxon>Embryophyta</taxon>
        <taxon>Tracheophyta</taxon>
        <taxon>Spermatophyta</taxon>
        <taxon>Magnoliopsida</taxon>
        <taxon>eudicotyledons</taxon>
        <taxon>Gunneridae</taxon>
        <taxon>Pentapetalae</taxon>
        <taxon>asterids</taxon>
        <taxon>Cornales</taxon>
        <taxon>Nyssaceae</taxon>
        <taxon>Nyssa</taxon>
    </lineage>
</organism>
<accession>A0A5J5C0R7</accession>
<keyword evidence="2" id="KW-1133">Transmembrane helix</keyword>
<evidence type="ECO:0000313" key="3">
    <source>
        <dbReference type="EMBL" id="KAA8548819.1"/>
    </source>
</evidence>
<keyword evidence="2" id="KW-0472">Membrane</keyword>
<dbReference type="AlphaFoldDB" id="A0A5J5C0R7"/>
<gene>
    <name evidence="3" type="ORF">F0562_000503</name>
</gene>
<feature type="region of interest" description="Disordered" evidence="1">
    <location>
        <begin position="1"/>
        <end position="22"/>
    </location>
</feature>
<keyword evidence="4" id="KW-1185">Reference proteome</keyword>
<feature type="transmembrane region" description="Helical" evidence="2">
    <location>
        <begin position="62"/>
        <end position="83"/>
    </location>
</feature>
<evidence type="ECO:0000256" key="1">
    <source>
        <dbReference type="SAM" id="MobiDB-lite"/>
    </source>
</evidence>
<sequence length="105" mass="11944">MRASRLPQACRRGHGQGAGGLGWPKKGQSWVWTLVLPNWSRYRRNSRTVDGDDDEDEAEAELIELLLVLVLMVMLVLSVFEVLSPSGIESMEVFDLFPSWVQREK</sequence>
<evidence type="ECO:0000313" key="4">
    <source>
        <dbReference type="Proteomes" id="UP000325577"/>
    </source>
</evidence>
<dbReference type="EMBL" id="CM018031">
    <property type="protein sequence ID" value="KAA8548819.1"/>
    <property type="molecule type" value="Genomic_DNA"/>
</dbReference>